<keyword evidence="2" id="KW-1185">Reference proteome</keyword>
<gene>
    <name evidence="1" type="ORF">DDQ68_02810</name>
</gene>
<dbReference type="OrthoDB" id="6101375at2"/>
<dbReference type="KEGG" id="hnv:DDQ68_02810"/>
<accession>A0A2Z3GJF8</accession>
<dbReference type="RefSeq" id="WP_109654631.1">
    <property type="nucleotide sequence ID" value="NZ_CP029145.1"/>
</dbReference>
<evidence type="ECO:0000313" key="1">
    <source>
        <dbReference type="EMBL" id="AWM31807.1"/>
    </source>
</evidence>
<reference evidence="2" key="1">
    <citation type="submission" date="2018-04" db="EMBL/GenBank/DDBJ databases">
        <title>Complete genome of Antarctic heterotrophic bacterium Hymenobacter nivis.</title>
        <authorList>
            <person name="Terashima M."/>
        </authorList>
    </citation>
    <scope>NUCLEOTIDE SEQUENCE [LARGE SCALE GENOMIC DNA]</scope>
    <source>
        <strain evidence="2">NBRC 111535</strain>
    </source>
</reference>
<name>A0A2Z3GJF8_9BACT</name>
<dbReference type="Proteomes" id="UP000245999">
    <property type="component" value="Chromosome"/>
</dbReference>
<sequence length="112" mass="12299">MGRKFGTFGPWLARCGRLARSRPCLFRPRPQLIAFDAADPPWPNQPYFDHVETQLAAILARCGAADAIGAQLYAVQRANLHLFGYGAKSLMLNMIETAIQLTDGAVTGREIP</sequence>
<protein>
    <submittedName>
        <fullName evidence="1">Uncharacterized protein</fullName>
    </submittedName>
</protein>
<dbReference type="AlphaFoldDB" id="A0A2Z3GJF8"/>
<dbReference type="InterPro" id="IPR023198">
    <property type="entry name" value="PGP-like_dom2"/>
</dbReference>
<proteinExistence type="predicted"/>
<dbReference type="EMBL" id="CP029145">
    <property type="protein sequence ID" value="AWM31807.1"/>
    <property type="molecule type" value="Genomic_DNA"/>
</dbReference>
<organism evidence="1 2">
    <name type="scientific">Hymenobacter nivis</name>
    <dbReference type="NCBI Taxonomy" id="1850093"/>
    <lineage>
        <taxon>Bacteria</taxon>
        <taxon>Pseudomonadati</taxon>
        <taxon>Bacteroidota</taxon>
        <taxon>Cytophagia</taxon>
        <taxon>Cytophagales</taxon>
        <taxon>Hymenobacteraceae</taxon>
        <taxon>Hymenobacter</taxon>
    </lineage>
</organism>
<dbReference type="Gene3D" id="1.10.150.240">
    <property type="entry name" value="Putative phosphatase, domain 2"/>
    <property type="match status" value="1"/>
</dbReference>
<evidence type="ECO:0000313" key="2">
    <source>
        <dbReference type="Proteomes" id="UP000245999"/>
    </source>
</evidence>